<protein>
    <submittedName>
        <fullName evidence="1">DUF4097 family beta strand repeat-containing protein</fullName>
    </submittedName>
</protein>
<proteinExistence type="predicted"/>
<dbReference type="Proteomes" id="UP001597183">
    <property type="component" value="Unassembled WGS sequence"/>
</dbReference>
<name>A0ABW4AP77_9ACTN</name>
<sequence length="221" mass="22673">MQTFDTAGPITAILDIPAGRVAVTAADVTETTVEVRPADPTRKRDVRAAEQTTVGYADGVLRIEAATAKNQIFGNSGSVDVTVRVPAGSRVEGRAAAAEFRAAGRLGDLVFDTAQGPIVVEEAASARIEVAAGDVSLGRLTGPAEITVSKGDIRIAEAVRGSVVLRVRAGAIEIGAAAGVSAVLNAGVSYGRVDNRLKNDGTADLEIHATSDYGDIVAHSR</sequence>
<dbReference type="EMBL" id="JBHTMK010000053">
    <property type="protein sequence ID" value="MFD1372000.1"/>
    <property type="molecule type" value="Genomic_DNA"/>
</dbReference>
<comment type="caution">
    <text evidence="1">The sequence shown here is derived from an EMBL/GenBank/DDBJ whole genome shotgun (WGS) entry which is preliminary data.</text>
</comment>
<dbReference type="RefSeq" id="WP_317787099.1">
    <property type="nucleotide sequence ID" value="NZ_AP028461.1"/>
</dbReference>
<reference evidence="2" key="1">
    <citation type="journal article" date="2019" name="Int. J. Syst. Evol. Microbiol.">
        <title>The Global Catalogue of Microorganisms (GCM) 10K type strain sequencing project: providing services to taxonomists for standard genome sequencing and annotation.</title>
        <authorList>
            <consortium name="The Broad Institute Genomics Platform"/>
            <consortium name="The Broad Institute Genome Sequencing Center for Infectious Disease"/>
            <person name="Wu L."/>
            <person name="Ma J."/>
        </authorList>
    </citation>
    <scope>NUCLEOTIDE SEQUENCE [LARGE SCALE GENOMIC DNA]</scope>
    <source>
        <strain evidence="2">CCM 7526</strain>
    </source>
</reference>
<evidence type="ECO:0000313" key="2">
    <source>
        <dbReference type="Proteomes" id="UP001597183"/>
    </source>
</evidence>
<evidence type="ECO:0000313" key="1">
    <source>
        <dbReference type="EMBL" id="MFD1372000.1"/>
    </source>
</evidence>
<accession>A0ABW4AP77</accession>
<organism evidence="1 2">
    <name type="scientific">Actinoplanes sichuanensis</name>
    <dbReference type="NCBI Taxonomy" id="512349"/>
    <lineage>
        <taxon>Bacteria</taxon>
        <taxon>Bacillati</taxon>
        <taxon>Actinomycetota</taxon>
        <taxon>Actinomycetes</taxon>
        <taxon>Micromonosporales</taxon>
        <taxon>Micromonosporaceae</taxon>
        <taxon>Actinoplanes</taxon>
    </lineage>
</organism>
<keyword evidence="2" id="KW-1185">Reference proteome</keyword>
<gene>
    <name evidence="1" type="ORF">ACFQ5G_42320</name>
</gene>